<dbReference type="RefSeq" id="WP_317234931.1">
    <property type="nucleotide sequence ID" value="NZ_JAWJUL010000562.1"/>
</dbReference>
<proteinExistence type="predicted"/>
<dbReference type="EMBL" id="JAWJUL010000562">
    <property type="protein sequence ID" value="MDV3444020.1"/>
    <property type="molecule type" value="Genomic_DNA"/>
</dbReference>
<comment type="caution">
    <text evidence="1">The sequence shown here is derived from an EMBL/GenBank/DDBJ whole genome shotgun (WGS) entry which is preliminary data.</text>
</comment>
<protein>
    <submittedName>
        <fullName evidence="1">Uncharacterized protein</fullName>
    </submittedName>
</protein>
<organism evidence="1 2">
    <name type="scientific">Metapseudomonas otitidis</name>
    <dbReference type="NCBI Taxonomy" id="319939"/>
    <lineage>
        <taxon>Bacteria</taxon>
        <taxon>Pseudomonadati</taxon>
        <taxon>Pseudomonadota</taxon>
        <taxon>Gammaproteobacteria</taxon>
        <taxon>Pseudomonadales</taxon>
        <taxon>Pseudomonadaceae</taxon>
        <taxon>Metapseudomonas</taxon>
    </lineage>
</organism>
<name>A0ABU3Y1Z7_9GAMM</name>
<sequence length="69" mass="7577">SVFHGLIGERCTNCAELAIQASAEHRSKGRAKALDNQKVKLTEELDTESTVRMFPSIAKLLGESPVTYE</sequence>
<evidence type="ECO:0000313" key="2">
    <source>
        <dbReference type="Proteomes" id="UP001273935"/>
    </source>
</evidence>
<keyword evidence="2" id="KW-1185">Reference proteome</keyword>
<reference evidence="1 2" key="1">
    <citation type="submission" date="2023-10" db="EMBL/GenBank/DDBJ databases">
        <title>Pseudomonas otitidis isolated from a paediatric patient with cystic fibrosis in Chile.</title>
        <authorList>
            <person name="Amsteins-Romero L."/>
            <person name="Opazo-Capurro A."/>
            <person name="Matus-Kohler M."/>
            <person name="Gonzalez-Rocha G."/>
        </authorList>
    </citation>
    <scope>NUCLEOTIDE SEQUENCE [LARGE SCALE GENOMIC DNA]</scope>
    <source>
        <strain evidence="1 2">P-714</strain>
    </source>
</reference>
<feature type="non-terminal residue" evidence="1">
    <location>
        <position position="69"/>
    </location>
</feature>
<accession>A0ABU3Y1Z7</accession>
<dbReference type="Proteomes" id="UP001273935">
    <property type="component" value="Unassembled WGS sequence"/>
</dbReference>
<evidence type="ECO:0000313" key="1">
    <source>
        <dbReference type="EMBL" id="MDV3444020.1"/>
    </source>
</evidence>
<feature type="non-terminal residue" evidence="1">
    <location>
        <position position="1"/>
    </location>
</feature>
<gene>
    <name evidence="1" type="ORF">R0G64_32330</name>
</gene>